<dbReference type="Pfam" id="PF07228">
    <property type="entry name" value="SpoIIE"/>
    <property type="match status" value="1"/>
</dbReference>
<reference evidence="2" key="2">
    <citation type="journal article" date="2021" name="PeerJ">
        <title>Extensive microbial diversity within the chicken gut microbiome revealed by metagenomics and culture.</title>
        <authorList>
            <person name="Gilroy R."/>
            <person name="Ravi A."/>
            <person name="Getino M."/>
            <person name="Pursley I."/>
            <person name="Horton D.L."/>
            <person name="Alikhan N.F."/>
            <person name="Baker D."/>
            <person name="Gharbi K."/>
            <person name="Hall N."/>
            <person name="Watson M."/>
            <person name="Adriaenssens E.M."/>
            <person name="Foster-Nyarko E."/>
            <person name="Jarju S."/>
            <person name="Secka A."/>
            <person name="Antonio M."/>
            <person name="Oren A."/>
            <person name="Chaudhuri R.R."/>
            <person name="La Ragione R."/>
            <person name="Hildebrand F."/>
            <person name="Pallen M.J."/>
        </authorList>
    </citation>
    <scope>NUCLEOTIDE SEQUENCE</scope>
    <source>
        <strain evidence="2">CHK152-2994</strain>
    </source>
</reference>
<dbReference type="Gene3D" id="3.60.40.10">
    <property type="entry name" value="PPM-type phosphatase domain"/>
    <property type="match status" value="1"/>
</dbReference>
<evidence type="ECO:0000259" key="1">
    <source>
        <dbReference type="SMART" id="SM00331"/>
    </source>
</evidence>
<dbReference type="InterPro" id="IPR036457">
    <property type="entry name" value="PPM-type-like_dom_sf"/>
</dbReference>
<evidence type="ECO:0000313" key="3">
    <source>
        <dbReference type="Proteomes" id="UP000824139"/>
    </source>
</evidence>
<gene>
    <name evidence="2" type="ORF">IAD41_00010</name>
</gene>
<evidence type="ECO:0000313" key="2">
    <source>
        <dbReference type="EMBL" id="HIS81981.1"/>
    </source>
</evidence>
<dbReference type="EMBL" id="DVJO01000001">
    <property type="protein sequence ID" value="HIS81981.1"/>
    <property type="molecule type" value="Genomic_DNA"/>
</dbReference>
<sequence length="402" mass="45546">MVFSLLTFHFFTSKKMFIDIDCNQMKKYNQNAYGDYFVSKRYPDEARLIAVLSDGLGSGIKANILSCMTATMLLQFIENGQIPIRKAAEIIMNSLPVCKVRRISYSTFSAIDCDDYGNAKIVEEGNPEFIWIRDNEVMTPEYETIQSKTFKNRKMRVYKLKLKLGDRLIFCSDGVTQAGLGGGRLKLGLRREGLIILLQDKLREHPEISSSELSQYIVNQARNIETDRNPKDDISACVLYFREPRESLIFTGPPYHQQKDAEYAKMFDNFKGKKAICGGTTANLISRELDRPITMDTTISIGKLPACSFMDGVDLVTEGILTLTKTLEYLEAGTSDIDNAAGKLVKFLLDSDCINFMVGAKLNQAHYDPALPIEIEIRKNIIKKIAKVLQDKYFKKVSIQYM</sequence>
<feature type="domain" description="PPM-type phosphatase" evidence="1">
    <location>
        <begin position="17"/>
        <end position="241"/>
    </location>
</feature>
<protein>
    <submittedName>
        <fullName evidence="2">SpoIIE family protein phosphatase</fullName>
    </submittedName>
</protein>
<name>A0A9D1K301_9BACT</name>
<reference evidence="2" key="1">
    <citation type="submission" date="2020-10" db="EMBL/GenBank/DDBJ databases">
        <authorList>
            <person name="Gilroy R."/>
        </authorList>
    </citation>
    <scope>NUCLEOTIDE SEQUENCE</scope>
    <source>
        <strain evidence="2">CHK152-2994</strain>
    </source>
</reference>
<accession>A0A9D1K301</accession>
<dbReference type="InterPro" id="IPR001932">
    <property type="entry name" value="PPM-type_phosphatase-like_dom"/>
</dbReference>
<proteinExistence type="predicted"/>
<dbReference type="SMART" id="SM00331">
    <property type="entry name" value="PP2C_SIG"/>
    <property type="match status" value="1"/>
</dbReference>
<dbReference type="Proteomes" id="UP000824139">
    <property type="component" value="Unassembled WGS sequence"/>
</dbReference>
<dbReference type="SUPFAM" id="SSF81606">
    <property type="entry name" value="PP2C-like"/>
    <property type="match status" value="1"/>
</dbReference>
<dbReference type="AlphaFoldDB" id="A0A9D1K301"/>
<organism evidence="2 3">
    <name type="scientific">Candidatus Scatenecus faecavium</name>
    <dbReference type="NCBI Taxonomy" id="2840915"/>
    <lineage>
        <taxon>Bacteria</taxon>
        <taxon>Candidatus Scatenecus</taxon>
    </lineage>
</organism>
<comment type="caution">
    <text evidence="2">The sequence shown here is derived from an EMBL/GenBank/DDBJ whole genome shotgun (WGS) entry which is preliminary data.</text>
</comment>